<comment type="pathway">
    <text evidence="9">Carbohydrate metabolism; glyoxylate cycle; (S)-malate from isocitrate: step 2/2.</text>
</comment>
<evidence type="ECO:0000259" key="11">
    <source>
        <dbReference type="Pfam" id="PF20656"/>
    </source>
</evidence>
<organism evidence="13 14">
    <name type="scientific">Bacillus cereus</name>
    <dbReference type="NCBI Taxonomy" id="1396"/>
    <lineage>
        <taxon>Bacteria</taxon>
        <taxon>Bacillati</taxon>
        <taxon>Bacillota</taxon>
        <taxon>Bacilli</taxon>
        <taxon>Bacillales</taxon>
        <taxon>Bacillaceae</taxon>
        <taxon>Bacillus</taxon>
        <taxon>Bacillus cereus group</taxon>
    </lineage>
</organism>
<evidence type="ECO:0000256" key="6">
    <source>
        <dbReference type="ARBA" id="ARBA00047918"/>
    </source>
</evidence>
<dbReference type="InterPro" id="IPR046363">
    <property type="entry name" value="MS_N_TIM-barrel_dom"/>
</dbReference>
<dbReference type="SUPFAM" id="SSF51645">
    <property type="entry name" value="Malate synthase G"/>
    <property type="match status" value="1"/>
</dbReference>
<gene>
    <name evidence="13" type="ORF">COI93_10085</name>
</gene>
<protein>
    <recommendedName>
        <fullName evidence="7 9">Malate synthase</fullName>
        <ecNumber evidence="2 9">2.3.3.9</ecNumber>
    </recommendedName>
</protein>
<dbReference type="GO" id="GO:0004474">
    <property type="term" value="F:malate synthase activity"/>
    <property type="evidence" value="ECO:0007669"/>
    <property type="project" value="UniProtKB-EC"/>
</dbReference>
<keyword evidence="5 9" id="KW-0808">Transferase</keyword>
<keyword evidence="4 9" id="KW-0816">Tricarboxylic acid cycle</keyword>
<dbReference type="PROSITE" id="PS00510">
    <property type="entry name" value="MALATE_SYNTHASE"/>
    <property type="match status" value="1"/>
</dbReference>
<evidence type="ECO:0000256" key="8">
    <source>
        <dbReference type="PIRSR" id="PIRSR001363-1"/>
    </source>
</evidence>
<dbReference type="InterPro" id="IPR006252">
    <property type="entry name" value="Malate_synthA"/>
</dbReference>
<evidence type="ECO:0000313" key="13">
    <source>
        <dbReference type="EMBL" id="PFK43393.1"/>
    </source>
</evidence>
<dbReference type="Gene3D" id="3.20.20.360">
    <property type="entry name" value="Malate synthase, domain 3"/>
    <property type="match status" value="1"/>
</dbReference>
<proteinExistence type="inferred from homology"/>
<dbReference type="Pfam" id="PF20659">
    <property type="entry name" value="MS_C"/>
    <property type="match status" value="1"/>
</dbReference>
<evidence type="ECO:0000259" key="12">
    <source>
        <dbReference type="Pfam" id="PF20659"/>
    </source>
</evidence>
<feature type="domain" description="Malate synthase C-terminal" evidence="12">
    <location>
        <begin position="409"/>
        <end position="527"/>
    </location>
</feature>
<dbReference type="UniPathway" id="UPA00703">
    <property type="reaction ID" value="UER00720"/>
</dbReference>
<dbReference type="CDD" id="cd00727">
    <property type="entry name" value="malate_synt_A"/>
    <property type="match status" value="1"/>
</dbReference>
<evidence type="ECO:0000256" key="2">
    <source>
        <dbReference type="ARBA" id="ARBA00012636"/>
    </source>
</evidence>
<feature type="domain" description="Malate synthase N-terminal" evidence="11">
    <location>
        <begin position="8"/>
        <end position="69"/>
    </location>
</feature>
<dbReference type="PIRSF" id="PIRSF001363">
    <property type="entry name" value="Malate_synth"/>
    <property type="match status" value="1"/>
</dbReference>
<dbReference type="AlphaFoldDB" id="A0A2B0MMT9"/>
<sequence length="529" mass="60516">MSTQTSRVTFTLEVLPAYGEILTPEALTFLKELHENFNTRRKDLLQKRVEKQKRIDAGEFPSFLSETAHVRAGDWTIAPLPKDLEDRRVEITGPVDRKMVINALNSGAHLFMADFEDSNSPTWHNAIDGQINLRDAVKGTISYKNPSGKEYRLGDKTAVLIVRPRGWHLEEKHMLVDGEKMSGSLVDFGLYFFHNAKTLLEKGSGPYFYLPKMESYLEARLWNDVFIFAQKYIGIPNGTIKATVLIETIHASFEMDEILYELRDHSAGLNCGRWDYIFSFLKSFRNHNEFLLPNRAQVTMTTPFMRAYSLKVIQTCHRRNAPAIGGMAAQIPIKNNPEANEAAFEKVRMDKEREALDGHDGTWVAHPGLVPVAMEVFNHIMKTPNQIFRKREEVYITEKDLLEVPMGTITEEGLRMNISVGIQYIASWLSGRGAAPIYNLMEDAATAEISRAQVWQWIRHEGGKLHDGRNITFALVEELKAEELAKIEQEIGREQFEKGRFVEATKLFTHFIRNDEFETFLTLPGYEIL</sequence>
<comment type="similarity">
    <text evidence="1 9">Belongs to the malate synthase family.</text>
</comment>
<dbReference type="InterPro" id="IPR048355">
    <property type="entry name" value="MS_C"/>
</dbReference>
<dbReference type="FunFam" id="3.20.20.360:FF:000001">
    <property type="entry name" value="Malate synthase"/>
    <property type="match status" value="1"/>
</dbReference>
<dbReference type="EMBL" id="NUWN01000034">
    <property type="protein sequence ID" value="PFK43393.1"/>
    <property type="molecule type" value="Genomic_DNA"/>
</dbReference>
<dbReference type="InterPro" id="IPR011076">
    <property type="entry name" value="Malate_synth_sf"/>
</dbReference>
<evidence type="ECO:0000256" key="9">
    <source>
        <dbReference type="RuleBase" id="RU000555"/>
    </source>
</evidence>
<accession>A0A2B0MMT9</accession>
<dbReference type="EC" id="2.3.3.9" evidence="2 9"/>
<dbReference type="Pfam" id="PF01274">
    <property type="entry name" value="MS_TIM-barrel"/>
    <property type="match status" value="1"/>
</dbReference>
<dbReference type="InterPro" id="IPR044856">
    <property type="entry name" value="Malate_synth_C_sf"/>
</dbReference>
<reference evidence="13 14" key="1">
    <citation type="submission" date="2017-09" db="EMBL/GenBank/DDBJ databases">
        <title>Large-scale bioinformatics analysis of Bacillus genomes uncovers conserved roles of natural products in bacterial physiology.</title>
        <authorList>
            <consortium name="Agbiome Team Llc"/>
            <person name="Bleich R.M."/>
            <person name="Grubbs K.J."/>
            <person name="Santa Maria K.C."/>
            <person name="Allen S.E."/>
            <person name="Farag S."/>
            <person name="Shank E.A."/>
            <person name="Bowers A."/>
        </authorList>
    </citation>
    <scope>NUCLEOTIDE SEQUENCE [LARGE SCALE GENOMIC DNA]</scope>
    <source>
        <strain evidence="13 14">AFS083043</strain>
    </source>
</reference>
<dbReference type="Pfam" id="PF20656">
    <property type="entry name" value="MS_N"/>
    <property type="match status" value="1"/>
</dbReference>
<evidence type="ECO:0000256" key="3">
    <source>
        <dbReference type="ARBA" id="ARBA00022435"/>
    </source>
</evidence>
<dbReference type="InterPro" id="IPR048356">
    <property type="entry name" value="MS_N"/>
</dbReference>
<dbReference type="Proteomes" id="UP000242656">
    <property type="component" value="Unassembled WGS sequence"/>
</dbReference>
<feature type="active site" description="Proton donor" evidence="8">
    <location>
        <position position="443"/>
    </location>
</feature>
<dbReference type="RefSeq" id="WP_098490680.1">
    <property type="nucleotide sequence ID" value="NZ_NUWN01000034.1"/>
</dbReference>
<dbReference type="Gene3D" id="1.20.1220.12">
    <property type="entry name" value="Malate synthase, domain III"/>
    <property type="match status" value="1"/>
</dbReference>
<keyword evidence="3 9" id="KW-0329">Glyoxylate bypass</keyword>
<dbReference type="InterPro" id="IPR001465">
    <property type="entry name" value="Malate_synthase_TIM"/>
</dbReference>
<feature type="domain" description="Malate synthase TIM barrel" evidence="10">
    <location>
        <begin position="159"/>
        <end position="403"/>
    </location>
</feature>
<name>A0A2B0MMT9_BACCE</name>
<dbReference type="PANTHER" id="PTHR42902:SF1">
    <property type="entry name" value="MALATE SYNTHASE 1-RELATED"/>
    <property type="match status" value="1"/>
</dbReference>
<comment type="catalytic activity">
    <reaction evidence="6 9">
        <text>glyoxylate + acetyl-CoA + H2O = (S)-malate + CoA + H(+)</text>
        <dbReference type="Rhea" id="RHEA:18181"/>
        <dbReference type="ChEBI" id="CHEBI:15377"/>
        <dbReference type="ChEBI" id="CHEBI:15378"/>
        <dbReference type="ChEBI" id="CHEBI:15589"/>
        <dbReference type="ChEBI" id="CHEBI:36655"/>
        <dbReference type="ChEBI" id="CHEBI:57287"/>
        <dbReference type="ChEBI" id="CHEBI:57288"/>
        <dbReference type="EC" id="2.3.3.9"/>
    </reaction>
</comment>
<evidence type="ECO:0000259" key="10">
    <source>
        <dbReference type="Pfam" id="PF01274"/>
    </source>
</evidence>
<dbReference type="NCBIfam" id="TIGR01344">
    <property type="entry name" value="malate_syn_A"/>
    <property type="match status" value="1"/>
</dbReference>
<evidence type="ECO:0000256" key="5">
    <source>
        <dbReference type="ARBA" id="ARBA00022679"/>
    </source>
</evidence>
<dbReference type="FunFam" id="1.20.1220.12:FF:000001">
    <property type="entry name" value="Malate synthase"/>
    <property type="match status" value="1"/>
</dbReference>
<evidence type="ECO:0000256" key="4">
    <source>
        <dbReference type="ARBA" id="ARBA00022532"/>
    </source>
</evidence>
<comment type="caution">
    <text evidence="13">The sequence shown here is derived from an EMBL/GenBank/DDBJ whole genome shotgun (WGS) entry which is preliminary data.</text>
</comment>
<evidence type="ECO:0000256" key="1">
    <source>
        <dbReference type="ARBA" id="ARBA00006394"/>
    </source>
</evidence>
<feature type="active site" description="Proton acceptor" evidence="8">
    <location>
        <position position="163"/>
    </location>
</feature>
<evidence type="ECO:0000313" key="14">
    <source>
        <dbReference type="Proteomes" id="UP000242656"/>
    </source>
</evidence>
<dbReference type="PANTHER" id="PTHR42902">
    <property type="entry name" value="MALATE SYNTHASE"/>
    <property type="match status" value="1"/>
</dbReference>
<dbReference type="InterPro" id="IPR019830">
    <property type="entry name" value="Malate_synthase_CS"/>
</dbReference>
<dbReference type="GO" id="GO:0005737">
    <property type="term" value="C:cytoplasm"/>
    <property type="evidence" value="ECO:0007669"/>
    <property type="project" value="TreeGrafter"/>
</dbReference>
<dbReference type="GO" id="GO:0006099">
    <property type="term" value="P:tricarboxylic acid cycle"/>
    <property type="evidence" value="ECO:0007669"/>
    <property type="project" value="UniProtKB-KW"/>
</dbReference>
<evidence type="ECO:0000256" key="7">
    <source>
        <dbReference type="ARBA" id="ARBA00068441"/>
    </source>
</evidence>
<dbReference type="GO" id="GO:0006097">
    <property type="term" value="P:glyoxylate cycle"/>
    <property type="evidence" value="ECO:0007669"/>
    <property type="project" value="UniProtKB-UniPathway"/>
</dbReference>